<proteinExistence type="predicted"/>
<comment type="caution">
    <text evidence="2">The sequence shown here is derived from an EMBL/GenBank/DDBJ whole genome shotgun (WGS) entry which is preliminary data.</text>
</comment>
<sequence>MSGSRCVFPCFEFLVGLFWLWVMEASSDPSKPAYDSGGGGSLCSVLPAFIYSPVVFYPMKTKRFGVNLRQLGSSDEISTKVD</sequence>
<keyword evidence="1" id="KW-0472">Membrane</keyword>
<keyword evidence="1" id="KW-0812">Transmembrane</keyword>
<accession>A0A8S9INM9</accession>
<dbReference type="AlphaFoldDB" id="A0A8S9INM9"/>
<feature type="transmembrane region" description="Helical" evidence="1">
    <location>
        <begin position="7"/>
        <end position="26"/>
    </location>
</feature>
<gene>
    <name evidence="2" type="ORF">F2Q70_00001396</name>
</gene>
<name>A0A8S9INM9_BRACR</name>
<protein>
    <submittedName>
        <fullName evidence="2">Uncharacterized protein</fullName>
    </submittedName>
</protein>
<feature type="transmembrane region" description="Helical" evidence="1">
    <location>
        <begin position="38"/>
        <end position="59"/>
    </location>
</feature>
<evidence type="ECO:0000313" key="2">
    <source>
        <dbReference type="EMBL" id="KAF2571042.1"/>
    </source>
</evidence>
<keyword evidence="1" id="KW-1133">Transmembrane helix</keyword>
<dbReference type="EMBL" id="QGKY02001015">
    <property type="protein sequence ID" value="KAF2571042.1"/>
    <property type="molecule type" value="Genomic_DNA"/>
</dbReference>
<reference evidence="2" key="1">
    <citation type="submission" date="2019-12" db="EMBL/GenBank/DDBJ databases">
        <title>Genome sequencing and annotation of Brassica cretica.</title>
        <authorList>
            <person name="Studholme D.J."/>
            <person name="Sarris P.F."/>
        </authorList>
    </citation>
    <scope>NUCLEOTIDE SEQUENCE</scope>
    <source>
        <strain evidence="2">PFS-102/07</strain>
        <tissue evidence="2">Leaf</tissue>
    </source>
</reference>
<evidence type="ECO:0000256" key="1">
    <source>
        <dbReference type="SAM" id="Phobius"/>
    </source>
</evidence>
<organism evidence="2">
    <name type="scientific">Brassica cretica</name>
    <name type="common">Mustard</name>
    <dbReference type="NCBI Taxonomy" id="69181"/>
    <lineage>
        <taxon>Eukaryota</taxon>
        <taxon>Viridiplantae</taxon>
        <taxon>Streptophyta</taxon>
        <taxon>Embryophyta</taxon>
        <taxon>Tracheophyta</taxon>
        <taxon>Spermatophyta</taxon>
        <taxon>Magnoliopsida</taxon>
        <taxon>eudicotyledons</taxon>
        <taxon>Gunneridae</taxon>
        <taxon>Pentapetalae</taxon>
        <taxon>rosids</taxon>
        <taxon>malvids</taxon>
        <taxon>Brassicales</taxon>
        <taxon>Brassicaceae</taxon>
        <taxon>Brassiceae</taxon>
        <taxon>Brassica</taxon>
    </lineage>
</organism>